<organism evidence="1 2">
    <name type="scientific">Desulfovibrio ferrophilus</name>
    <dbReference type="NCBI Taxonomy" id="241368"/>
    <lineage>
        <taxon>Bacteria</taxon>
        <taxon>Pseudomonadati</taxon>
        <taxon>Thermodesulfobacteriota</taxon>
        <taxon>Desulfovibrionia</taxon>
        <taxon>Desulfovibrionales</taxon>
        <taxon>Desulfovibrionaceae</taxon>
        <taxon>Desulfovibrio</taxon>
    </lineage>
</organism>
<evidence type="ECO:0000313" key="2">
    <source>
        <dbReference type="Proteomes" id="UP000269883"/>
    </source>
</evidence>
<dbReference type="Proteomes" id="UP000269883">
    <property type="component" value="Chromosome"/>
</dbReference>
<proteinExistence type="predicted"/>
<dbReference type="OrthoDB" id="5458942at2"/>
<reference evidence="1 2" key="1">
    <citation type="journal article" date="2018" name="Sci. Adv.">
        <title>Multi-heme cytochromes provide a pathway for survival in energy-limited environments.</title>
        <authorList>
            <person name="Deng X."/>
            <person name="Dohmae N."/>
            <person name="Nealson K.H."/>
            <person name="Hashimoto K."/>
            <person name="Okamoto A."/>
        </authorList>
    </citation>
    <scope>NUCLEOTIDE SEQUENCE [LARGE SCALE GENOMIC DNA]</scope>
    <source>
        <strain evidence="1 2">IS5</strain>
    </source>
</reference>
<protein>
    <submittedName>
        <fullName evidence="1">Uncharacterized protein</fullName>
    </submittedName>
</protein>
<dbReference type="AlphaFoldDB" id="A0A2Z6B3A2"/>
<gene>
    <name evidence="1" type="ORF">DFE_3217</name>
</gene>
<name>A0A2Z6B3A2_9BACT</name>
<dbReference type="EMBL" id="AP017378">
    <property type="protein sequence ID" value="BBD09943.1"/>
    <property type="molecule type" value="Genomic_DNA"/>
</dbReference>
<sequence length="67" mass="8133">MAIWKVTMDGKDVQFGEAKRKRITPSGCNEPFKRWYWCPRRQWFNKIPCPFVNKNECDTYRRMCGNL</sequence>
<evidence type="ECO:0000313" key="1">
    <source>
        <dbReference type="EMBL" id="BBD09943.1"/>
    </source>
</evidence>
<dbReference type="KEGG" id="dfl:DFE_3217"/>
<accession>A0A2Z6B3A2</accession>
<keyword evidence="2" id="KW-1185">Reference proteome</keyword>
<dbReference type="RefSeq" id="WP_126380939.1">
    <property type="nucleotide sequence ID" value="NZ_AP017378.1"/>
</dbReference>